<protein>
    <submittedName>
        <fullName evidence="2">Uncharacterized protein</fullName>
    </submittedName>
</protein>
<organism evidence="2 3">
    <name type="scientific">Liparis tanakae</name>
    <name type="common">Tanaka's snailfish</name>
    <dbReference type="NCBI Taxonomy" id="230148"/>
    <lineage>
        <taxon>Eukaryota</taxon>
        <taxon>Metazoa</taxon>
        <taxon>Chordata</taxon>
        <taxon>Craniata</taxon>
        <taxon>Vertebrata</taxon>
        <taxon>Euteleostomi</taxon>
        <taxon>Actinopterygii</taxon>
        <taxon>Neopterygii</taxon>
        <taxon>Teleostei</taxon>
        <taxon>Neoteleostei</taxon>
        <taxon>Acanthomorphata</taxon>
        <taxon>Eupercaria</taxon>
        <taxon>Perciformes</taxon>
        <taxon>Cottioidei</taxon>
        <taxon>Cottales</taxon>
        <taxon>Liparidae</taxon>
        <taxon>Liparis</taxon>
    </lineage>
</organism>
<comment type="caution">
    <text evidence="2">The sequence shown here is derived from an EMBL/GenBank/DDBJ whole genome shotgun (WGS) entry which is preliminary data.</text>
</comment>
<proteinExistence type="predicted"/>
<evidence type="ECO:0000256" key="1">
    <source>
        <dbReference type="SAM" id="MobiDB-lite"/>
    </source>
</evidence>
<gene>
    <name evidence="2" type="ORF">EYF80_037466</name>
</gene>
<dbReference type="EMBL" id="SRLO01000551">
    <property type="protein sequence ID" value="TNN52312.1"/>
    <property type="molecule type" value="Genomic_DNA"/>
</dbReference>
<feature type="region of interest" description="Disordered" evidence="1">
    <location>
        <begin position="38"/>
        <end position="57"/>
    </location>
</feature>
<dbReference type="Proteomes" id="UP000314294">
    <property type="component" value="Unassembled WGS sequence"/>
</dbReference>
<reference evidence="2 3" key="1">
    <citation type="submission" date="2019-03" db="EMBL/GenBank/DDBJ databases">
        <title>First draft genome of Liparis tanakae, snailfish: a comprehensive survey of snailfish specific genes.</title>
        <authorList>
            <person name="Kim W."/>
            <person name="Song I."/>
            <person name="Jeong J.-H."/>
            <person name="Kim D."/>
            <person name="Kim S."/>
            <person name="Ryu S."/>
            <person name="Song J.Y."/>
            <person name="Lee S.K."/>
        </authorList>
    </citation>
    <scope>NUCLEOTIDE SEQUENCE [LARGE SCALE GENOMIC DNA]</scope>
    <source>
        <tissue evidence="2">Muscle</tissue>
    </source>
</reference>
<accession>A0A4Z2GI24</accession>
<evidence type="ECO:0000313" key="3">
    <source>
        <dbReference type="Proteomes" id="UP000314294"/>
    </source>
</evidence>
<keyword evidence="3" id="KW-1185">Reference proteome</keyword>
<name>A0A4Z2GI24_9TELE</name>
<sequence length="85" mass="8864">MQTSLCRGTDHNTGKQITALIEDAVQQQLSGRQLLSHTGHRGEQMCPGVPSSPSGTRGVNRAATFAVVTSEAACPAAWSETAGQL</sequence>
<evidence type="ECO:0000313" key="2">
    <source>
        <dbReference type="EMBL" id="TNN52312.1"/>
    </source>
</evidence>
<dbReference type="AlphaFoldDB" id="A0A4Z2GI24"/>